<evidence type="ECO:0000313" key="1">
    <source>
        <dbReference type="EMBL" id="EHQ61192.1"/>
    </source>
</evidence>
<proteinExistence type="predicted"/>
<dbReference type="AlphaFoldDB" id="H3SID4"/>
<dbReference type="OrthoDB" id="5023307at2"/>
<evidence type="ECO:0000313" key="2">
    <source>
        <dbReference type="Proteomes" id="UP000003900"/>
    </source>
</evidence>
<dbReference type="EMBL" id="AHKH01000045">
    <property type="protein sequence ID" value="EHQ61192.1"/>
    <property type="molecule type" value="Genomic_DNA"/>
</dbReference>
<dbReference type="Proteomes" id="UP000003900">
    <property type="component" value="Unassembled WGS sequence"/>
</dbReference>
<keyword evidence="2" id="KW-1185">Reference proteome</keyword>
<accession>H3SID4</accession>
<gene>
    <name evidence="1" type="ORF">PDENDC454_16538</name>
</gene>
<name>H3SID4_9BACL</name>
<comment type="caution">
    <text evidence="1">The sequence shown here is derived from an EMBL/GenBank/DDBJ whole genome shotgun (WGS) entry which is preliminary data.</text>
</comment>
<reference evidence="1 2" key="1">
    <citation type="journal article" date="2012" name="J. Bacteriol.">
        <title>Genome Sequence of the Pattern-Forming Social Bacterium Paenibacillus dendritiformis C454 Chiral Morphotype.</title>
        <authorList>
            <person name="Sirota-Madi A."/>
            <person name="Olender T."/>
            <person name="Helman Y."/>
            <person name="Brainis I."/>
            <person name="Finkelshtein A."/>
            <person name="Roth D."/>
            <person name="Hagai E."/>
            <person name="Leshkowitz D."/>
            <person name="Brodsky L."/>
            <person name="Galatenko V."/>
            <person name="Nikolaev V."/>
            <person name="Gutnick D.L."/>
            <person name="Lancet D."/>
            <person name="Ben-Jacob E."/>
        </authorList>
    </citation>
    <scope>NUCLEOTIDE SEQUENCE [LARGE SCALE GENOMIC DNA]</scope>
    <source>
        <strain evidence="1 2">C454</strain>
    </source>
</reference>
<organism evidence="1 2">
    <name type="scientific">Paenibacillus dendritiformis C454</name>
    <dbReference type="NCBI Taxonomy" id="1131935"/>
    <lineage>
        <taxon>Bacteria</taxon>
        <taxon>Bacillati</taxon>
        <taxon>Bacillota</taxon>
        <taxon>Bacilli</taxon>
        <taxon>Bacillales</taxon>
        <taxon>Paenibacillaceae</taxon>
        <taxon>Paenibacillus</taxon>
    </lineage>
</organism>
<protein>
    <submittedName>
        <fullName evidence="1">Uncharacterized protein</fullName>
    </submittedName>
</protein>
<sequence>MKMSIKRGLPIVALATGLVIASITPNTLIAQSIASKTVAGGWDEKNGYFTISNNTPTSLSLAASSPKHEGSVESAYGGKNVLLERAVGKTTWEGVYHYSRARFEGRLTGKITADSDRVWGTSETEAYSDWIDRFLTDWAAKTYYGNE</sequence>
<dbReference type="RefSeq" id="WP_006677797.1">
    <property type="nucleotide sequence ID" value="NZ_AHKH01000045.1"/>
</dbReference>
<dbReference type="STRING" id="1131935.PDENDC454_16538"/>